<dbReference type="InParanoid" id="Q7UNN2"/>
<proteinExistence type="predicted"/>
<evidence type="ECO:0000313" key="2">
    <source>
        <dbReference type="Proteomes" id="UP000001025"/>
    </source>
</evidence>
<dbReference type="EMBL" id="BX294146">
    <property type="protein sequence ID" value="CAD75386.1"/>
    <property type="molecule type" value="Genomic_DNA"/>
</dbReference>
<dbReference type="STRING" id="243090.RB7479"/>
<evidence type="ECO:0000313" key="1">
    <source>
        <dbReference type="EMBL" id="CAD75386.1"/>
    </source>
</evidence>
<protein>
    <submittedName>
        <fullName evidence="1">Uncharacterized protein</fullName>
    </submittedName>
</protein>
<organism evidence="1 2">
    <name type="scientific">Rhodopirellula baltica (strain DSM 10527 / NCIMB 13988 / SH1)</name>
    <dbReference type="NCBI Taxonomy" id="243090"/>
    <lineage>
        <taxon>Bacteria</taxon>
        <taxon>Pseudomonadati</taxon>
        <taxon>Planctomycetota</taxon>
        <taxon>Planctomycetia</taxon>
        <taxon>Pirellulales</taxon>
        <taxon>Pirellulaceae</taxon>
        <taxon>Rhodopirellula</taxon>
    </lineage>
</organism>
<dbReference type="AlphaFoldDB" id="Q7UNN2"/>
<accession>Q7UNN2</accession>
<reference evidence="1 2" key="1">
    <citation type="journal article" date="2003" name="Proc. Natl. Acad. Sci. U.S.A.">
        <title>Complete genome sequence of the marine planctomycete Pirellula sp. strain 1.</title>
        <authorList>
            <person name="Gloeckner F.O."/>
            <person name="Kube M."/>
            <person name="Bauer M."/>
            <person name="Teeling H."/>
            <person name="Lombardot T."/>
            <person name="Ludwig W."/>
            <person name="Gade D."/>
            <person name="Beck A."/>
            <person name="Borzym K."/>
            <person name="Heitmann K."/>
            <person name="Rabus R."/>
            <person name="Schlesner H."/>
            <person name="Amann R."/>
            <person name="Reinhardt R."/>
        </authorList>
    </citation>
    <scope>NUCLEOTIDE SEQUENCE [LARGE SCALE GENOMIC DNA]</scope>
    <source>
        <strain evidence="2">DSM 10527 / NCIMB 13988 / SH1</strain>
    </source>
</reference>
<dbReference type="KEGG" id="rba:RB7479"/>
<dbReference type="EnsemblBacteria" id="CAD75386">
    <property type="protein sequence ID" value="CAD75386"/>
    <property type="gene ID" value="RB7479"/>
</dbReference>
<dbReference type="HOGENOM" id="CLU_2024916_0_0_0"/>
<keyword evidence="2" id="KW-1185">Reference proteome</keyword>
<dbReference type="Proteomes" id="UP000001025">
    <property type="component" value="Chromosome"/>
</dbReference>
<name>Q7UNN2_RHOBA</name>
<gene>
    <name evidence="1" type="ordered locus">RB7479</name>
</gene>
<sequence>MATDEQDASRTSLNLIHLHLDRPTIHAAFRKTTKHQFTCRNSTGPCRTSISRKSLIARLTKAFRPMVAAALRSGKKPSSISLLTGCFYRPIRAAFAPIQLSVPGRRPINRCQPLRTRVQSSA</sequence>